<dbReference type="PANTHER" id="PTHR47461:SF1">
    <property type="entry name" value="PHYTOLONGIN PHYL1.2"/>
    <property type="match status" value="1"/>
</dbReference>
<evidence type="ECO:0000313" key="4">
    <source>
        <dbReference type="Proteomes" id="UP001634393"/>
    </source>
</evidence>
<dbReference type="EMBL" id="JBJXBP010000002">
    <property type="protein sequence ID" value="KAL3845728.1"/>
    <property type="molecule type" value="Genomic_DNA"/>
</dbReference>
<organism evidence="3 4">
    <name type="scientific">Penstemon smallii</name>
    <dbReference type="NCBI Taxonomy" id="265156"/>
    <lineage>
        <taxon>Eukaryota</taxon>
        <taxon>Viridiplantae</taxon>
        <taxon>Streptophyta</taxon>
        <taxon>Embryophyta</taxon>
        <taxon>Tracheophyta</taxon>
        <taxon>Spermatophyta</taxon>
        <taxon>Magnoliopsida</taxon>
        <taxon>eudicotyledons</taxon>
        <taxon>Gunneridae</taxon>
        <taxon>Pentapetalae</taxon>
        <taxon>asterids</taxon>
        <taxon>lamiids</taxon>
        <taxon>Lamiales</taxon>
        <taxon>Plantaginaceae</taxon>
        <taxon>Cheloneae</taxon>
        <taxon>Penstemon</taxon>
    </lineage>
</organism>
<keyword evidence="4" id="KW-1185">Reference proteome</keyword>
<evidence type="ECO:0000256" key="2">
    <source>
        <dbReference type="SAM" id="Phobius"/>
    </source>
</evidence>
<keyword evidence="2" id="KW-0472">Membrane</keyword>
<sequence length="246" mass="27809">MDSIRNTVSYCCVSKGGRVLYTYNSGDHEVENLAALCLEMTPPYHQWYFQTMNKKTFGFLMDDGYVYFAIVNESLGNSRFLKFLHMLRDEFRKLGKKGATKNVSSLNSLCLQEQLLPVVNHSITPSPSNNANGHIEGTKAPLLGKPGKQEKKKVKDHHVIGVRDIEMEEHRRSTDRGLTIESRGLDSNNQGTSSASPLRTRVKPSSQVLQKKWCRQVRIILAIDAVICIVLFVIWLVICHGTECIR</sequence>
<reference evidence="3 4" key="1">
    <citation type="submission" date="2024-12" db="EMBL/GenBank/DDBJ databases">
        <title>The unique morphological basis and parallel evolutionary history of personate flowers in Penstemon.</title>
        <authorList>
            <person name="Depatie T.H."/>
            <person name="Wessinger C.A."/>
        </authorList>
    </citation>
    <scope>NUCLEOTIDE SEQUENCE [LARGE SCALE GENOMIC DNA]</scope>
    <source>
        <strain evidence="3">WTNN_2</strain>
        <tissue evidence="3">Leaf</tissue>
    </source>
</reference>
<dbReference type="InterPro" id="IPR011012">
    <property type="entry name" value="Longin-like_dom_sf"/>
</dbReference>
<evidence type="ECO:0000313" key="3">
    <source>
        <dbReference type="EMBL" id="KAL3845728.1"/>
    </source>
</evidence>
<keyword evidence="2" id="KW-0812">Transmembrane</keyword>
<name>A0ABD3UB95_9LAMI</name>
<feature type="compositionally biased region" description="Polar residues" evidence="1">
    <location>
        <begin position="185"/>
        <end position="201"/>
    </location>
</feature>
<gene>
    <name evidence="3" type="ORF">ACJIZ3_003131</name>
</gene>
<accession>A0ABD3UB95</accession>
<dbReference type="AlphaFoldDB" id="A0ABD3UB95"/>
<dbReference type="SUPFAM" id="SSF64356">
    <property type="entry name" value="SNARE-like"/>
    <property type="match status" value="1"/>
</dbReference>
<feature type="region of interest" description="Disordered" evidence="1">
    <location>
        <begin position="170"/>
        <end position="201"/>
    </location>
</feature>
<protein>
    <submittedName>
        <fullName evidence="3">Uncharacterized protein</fullName>
    </submittedName>
</protein>
<feature type="transmembrane region" description="Helical" evidence="2">
    <location>
        <begin position="219"/>
        <end position="238"/>
    </location>
</feature>
<proteinExistence type="predicted"/>
<dbReference type="PANTHER" id="PTHR47461">
    <property type="entry name" value="PHYTOLONGIN PHYL1.2"/>
    <property type="match status" value="1"/>
</dbReference>
<comment type="caution">
    <text evidence="3">The sequence shown here is derived from an EMBL/GenBank/DDBJ whole genome shotgun (WGS) entry which is preliminary data.</text>
</comment>
<dbReference type="InterPro" id="IPR044783">
    <property type="entry name" value="PHYL"/>
</dbReference>
<dbReference type="Gene3D" id="3.30.450.50">
    <property type="entry name" value="Longin domain"/>
    <property type="match status" value="1"/>
</dbReference>
<evidence type="ECO:0000256" key="1">
    <source>
        <dbReference type="SAM" id="MobiDB-lite"/>
    </source>
</evidence>
<feature type="region of interest" description="Disordered" evidence="1">
    <location>
        <begin position="127"/>
        <end position="148"/>
    </location>
</feature>
<keyword evidence="2" id="KW-1133">Transmembrane helix</keyword>
<dbReference type="Proteomes" id="UP001634393">
    <property type="component" value="Unassembled WGS sequence"/>
</dbReference>